<organism evidence="2 3">
    <name type="scientific">Bhargavaea beijingensis</name>
    <dbReference type="NCBI Taxonomy" id="426756"/>
    <lineage>
        <taxon>Bacteria</taxon>
        <taxon>Bacillati</taxon>
        <taxon>Bacillota</taxon>
        <taxon>Bacilli</taxon>
        <taxon>Bacillales</taxon>
        <taxon>Caryophanaceae</taxon>
        <taxon>Bhargavaea</taxon>
    </lineage>
</organism>
<gene>
    <name evidence="1" type="ORF">EJA12_13040</name>
    <name evidence="2" type="ORF">SAMN04488126_1047</name>
</gene>
<evidence type="ECO:0000313" key="4">
    <source>
        <dbReference type="Proteomes" id="UP000272481"/>
    </source>
</evidence>
<evidence type="ECO:0000313" key="3">
    <source>
        <dbReference type="Proteomes" id="UP000198823"/>
    </source>
</evidence>
<accession>A0A1G7AGM5</accession>
<dbReference type="EMBL" id="RWGW01000023">
    <property type="protein sequence ID" value="RSK24801.1"/>
    <property type="molecule type" value="Genomic_DNA"/>
</dbReference>
<dbReference type="EMBL" id="FNAR01000004">
    <property type="protein sequence ID" value="SDE13949.1"/>
    <property type="molecule type" value="Genomic_DNA"/>
</dbReference>
<evidence type="ECO:0000313" key="1">
    <source>
        <dbReference type="EMBL" id="RSK24801.1"/>
    </source>
</evidence>
<dbReference type="Proteomes" id="UP000198823">
    <property type="component" value="Unassembled WGS sequence"/>
</dbReference>
<name>A0A1G7AGM5_9BACL</name>
<reference evidence="1 4" key="2">
    <citation type="submission" date="2018-12" db="EMBL/GenBank/DDBJ databases">
        <title>Comparitive functional genomics of dry heat resistant strains isolated from the viking spacecraft.</title>
        <authorList>
            <person name="Seuylemezian A."/>
            <person name="Vaishampayan P."/>
        </authorList>
    </citation>
    <scope>NUCLEOTIDE SEQUENCE [LARGE SCALE GENOMIC DNA]</scope>
    <source>
        <strain evidence="1 4">M6-11</strain>
    </source>
</reference>
<keyword evidence="4" id="KW-1185">Reference proteome</keyword>
<evidence type="ECO:0000313" key="2">
    <source>
        <dbReference type="EMBL" id="SDE13949.1"/>
    </source>
</evidence>
<dbReference type="RefSeq" id="WP_125904284.1">
    <property type="nucleotide sequence ID" value="NZ_FNAR01000004.1"/>
</dbReference>
<proteinExistence type="predicted"/>
<dbReference type="OrthoDB" id="2573403at2"/>
<reference evidence="2 3" key="1">
    <citation type="submission" date="2016-10" db="EMBL/GenBank/DDBJ databases">
        <authorList>
            <person name="de Groot N.N."/>
        </authorList>
    </citation>
    <scope>NUCLEOTIDE SEQUENCE [LARGE SCALE GENOMIC DNA]</scope>
    <source>
        <strain evidence="2 3">CGMCC 1.6762</strain>
    </source>
</reference>
<dbReference type="AlphaFoldDB" id="A0A1G7AGM5"/>
<sequence>MTERKLNRIDEMEKRLAAIGDRDPAEAVHDIVQDLFGFDYDCVPVLRGKREGLTNREILLAELKKLPSLTADHLCPLLLHLFGTNLKGIVSIEEAPISIRSKENWVKRHDGDLVMITGGYEDLDVLVAPTEEFMTVNGDEYLPDKLLDRLIAIGYVNRNGHAFYADPEGKPVSDDFKTLTIRTITEYFEENPYD</sequence>
<protein>
    <submittedName>
        <fullName evidence="2">Uncharacterized protein</fullName>
    </submittedName>
</protein>
<dbReference type="Proteomes" id="UP000272481">
    <property type="component" value="Unassembled WGS sequence"/>
</dbReference>